<dbReference type="GO" id="GO:0016705">
    <property type="term" value="F:oxidoreductase activity, acting on paired donors, with incorporation or reduction of molecular oxygen"/>
    <property type="evidence" value="ECO:0007669"/>
    <property type="project" value="InterPro"/>
</dbReference>
<proteinExistence type="predicted"/>
<sequence length="71" mass="7386">MWAAWDAGDRKAAVAAVPDEAVDAVCVHGSPEECRERLAGYLRAGVTTPVWAVLPIGLDLREAVGALAPSS</sequence>
<dbReference type="InterPro" id="IPR011251">
    <property type="entry name" value="Luciferase-like_dom"/>
</dbReference>
<evidence type="ECO:0000259" key="1">
    <source>
        <dbReference type="Pfam" id="PF00296"/>
    </source>
</evidence>
<name>A0A4D4LM35_STRVO</name>
<organism evidence="2 3">
    <name type="scientific">Streptomyces violaceusniger</name>
    <dbReference type="NCBI Taxonomy" id="68280"/>
    <lineage>
        <taxon>Bacteria</taxon>
        <taxon>Bacillati</taxon>
        <taxon>Actinomycetota</taxon>
        <taxon>Actinomycetes</taxon>
        <taxon>Kitasatosporales</taxon>
        <taxon>Streptomycetaceae</taxon>
        <taxon>Streptomyces</taxon>
        <taxon>Streptomyces violaceusniger group</taxon>
    </lineage>
</organism>
<keyword evidence="3" id="KW-1185">Reference proteome</keyword>
<dbReference type="AlphaFoldDB" id="A0A4D4LM35"/>
<evidence type="ECO:0000313" key="3">
    <source>
        <dbReference type="Proteomes" id="UP000301309"/>
    </source>
</evidence>
<protein>
    <recommendedName>
        <fullName evidence="1">Luciferase-like domain-containing protein</fullName>
    </recommendedName>
</protein>
<dbReference type="EMBL" id="BJHW01000002">
    <property type="protein sequence ID" value="GDY58949.1"/>
    <property type="molecule type" value="Genomic_DNA"/>
</dbReference>
<comment type="caution">
    <text evidence="2">The sequence shown here is derived from an EMBL/GenBank/DDBJ whole genome shotgun (WGS) entry which is preliminary data.</text>
</comment>
<evidence type="ECO:0000313" key="2">
    <source>
        <dbReference type="EMBL" id="GDY58949.1"/>
    </source>
</evidence>
<dbReference type="Proteomes" id="UP000301309">
    <property type="component" value="Unassembled WGS sequence"/>
</dbReference>
<dbReference type="SUPFAM" id="SSF51679">
    <property type="entry name" value="Bacterial luciferase-like"/>
    <property type="match status" value="1"/>
</dbReference>
<feature type="domain" description="Luciferase-like" evidence="1">
    <location>
        <begin position="4"/>
        <end position="47"/>
    </location>
</feature>
<dbReference type="Gene3D" id="3.20.20.30">
    <property type="entry name" value="Luciferase-like domain"/>
    <property type="match status" value="1"/>
</dbReference>
<dbReference type="Pfam" id="PF00296">
    <property type="entry name" value="Bac_luciferase"/>
    <property type="match status" value="1"/>
</dbReference>
<gene>
    <name evidence="2" type="ORF">SVIO_095720</name>
</gene>
<accession>A0A4D4LM35</accession>
<dbReference type="InterPro" id="IPR036661">
    <property type="entry name" value="Luciferase-like_sf"/>
</dbReference>
<reference evidence="2 3" key="1">
    <citation type="journal article" date="2020" name="Int. J. Syst. Evol. Microbiol.">
        <title>Reclassification of Streptomyces castelarensis and Streptomyces sporoclivatus as later heterotypic synonyms of Streptomyces antimycoticus.</title>
        <authorList>
            <person name="Komaki H."/>
            <person name="Tamura T."/>
        </authorList>
    </citation>
    <scope>NUCLEOTIDE SEQUENCE [LARGE SCALE GENOMIC DNA]</scope>
    <source>
        <strain evidence="2 3">NBRC 13459</strain>
    </source>
</reference>